<accession>A0A1Y1WVY7</accession>
<dbReference type="SMART" id="SM00220">
    <property type="entry name" value="S_TKc"/>
    <property type="match status" value="1"/>
</dbReference>
<organism evidence="6 7">
    <name type="scientific">Anaeromyces robustus</name>
    <dbReference type="NCBI Taxonomy" id="1754192"/>
    <lineage>
        <taxon>Eukaryota</taxon>
        <taxon>Fungi</taxon>
        <taxon>Fungi incertae sedis</taxon>
        <taxon>Chytridiomycota</taxon>
        <taxon>Chytridiomycota incertae sedis</taxon>
        <taxon>Neocallimastigomycetes</taxon>
        <taxon>Neocallimastigales</taxon>
        <taxon>Neocallimastigaceae</taxon>
        <taxon>Anaeromyces</taxon>
    </lineage>
</organism>
<dbReference type="AlphaFoldDB" id="A0A1Y1WVY7"/>
<sequence>MNDFDFEIPDLIGKVLPNTNELKILSVIGYGSFAVVYKAEDANNNLYAVKCIVKKGLNTFQLELQYREAELLQSLEKHPNIINLYQVIDTEENLFFVLDLCECDLFEAIVHNHGFGNQYTKEVFEILIDTVQYLHEKNIYHRDLKPENILITADGDIKIADFGLACSDTWSKDFDCGTLRYEPPECVDLSSKGYSPEKSDLWALGVILVNLRFERNPWAYASPEDNVYYEFTTNNSNVLQQQLGLSDDMNIILKNIFNVDPEQRWSLIQIRDAILTIDEMYDESKYNPLPPKKTTTCPIPITPNSRKDSPYTCTFSSSNSSTYNNSPGFVRHYEDHMERNGYNSSGYYDHDDDITKNEISFNEQTFVNSGKYDHYFMSHTSLSHFSFCSRDDEEEEEEDVEDNEHEHEHEHEYEHDHDHDDKKDEKDNKYIKHIFHNVKIKYELDNDDNETDVEADNESNNVKNNEGKKEKRKGKFNHNLKIFCRDLENETFYLEDDLYSPKDNRLYRSIKKGSICNRHNPSSSLRSNGSCGSIRSPFENKYPLRNDHNHVLNPTPLRINTNLFNTEDESLSETENKEKIPSTITNKDNNKLNIKDHEVPESWEDYSFDELLSDDTSIGLEEKSNQTILNDTVASKLKIKTSQNFYEKDNSFHTLKENSCSDKIATFYKEQLINHPRRKNSIKSNEEEEKEKEEEKEEEEVKKELESNNQELLNIDYKIIEKTRTKEVTINTVAEKENKFENNHKEIKTITTGVTNFDLMPSHLLKEYNNRDGETTFKFKSSPLRKSIESLEYQWKASYFFSKHSLMVHLNEITLLNINLIWLSTNPSNYSFLMKYYIPQLPIYLFIFSFQFIERIKKFPSMINFPFSMMMNNNNDNDNDNDCNDNYDKKKSLRLKKKGKNEKKCNKRKGKKKCSFIRGKLKNQKICCHNSKKKTHLIVNSCRPYVDKSLNYYLDENYSVRNLIFKLLNNFIELYQLSVKLKTKIKNKDTYPTTNLFKTIDCIKNLFERTKQNLFFFAMGSTSLQSGNEFDSNFNTKHQSISSLLYQIHMMSYQNINSIVKFISCDLTKNTLSTLEMIFLYLFENFKISFLIFFISSIQKIIFPLANVNKSFFY</sequence>
<dbReference type="InterPro" id="IPR008271">
    <property type="entry name" value="Ser/Thr_kinase_AS"/>
</dbReference>
<dbReference type="Gene3D" id="1.10.510.10">
    <property type="entry name" value="Transferase(Phosphotransferase) domain 1"/>
    <property type="match status" value="1"/>
</dbReference>
<feature type="region of interest" description="Disordered" evidence="4">
    <location>
        <begin position="388"/>
        <end position="424"/>
    </location>
</feature>
<dbReference type="GO" id="GO:0005737">
    <property type="term" value="C:cytoplasm"/>
    <property type="evidence" value="ECO:0007669"/>
    <property type="project" value="TreeGrafter"/>
</dbReference>
<feature type="compositionally biased region" description="Acidic residues" evidence="4">
    <location>
        <begin position="391"/>
        <end position="403"/>
    </location>
</feature>
<feature type="compositionally biased region" description="Acidic residues" evidence="4">
    <location>
        <begin position="686"/>
        <end position="698"/>
    </location>
</feature>
<feature type="region of interest" description="Disordered" evidence="4">
    <location>
        <begin position="450"/>
        <end position="472"/>
    </location>
</feature>
<evidence type="ECO:0000313" key="6">
    <source>
        <dbReference type="EMBL" id="ORX77683.1"/>
    </source>
</evidence>
<dbReference type="EMBL" id="MCFG01000238">
    <property type="protein sequence ID" value="ORX77683.1"/>
    <property type="molecule type" value="Genomic_DNA"/>
</dbReference>
<dbReference type="Pfam" id="PF00069">
    <property type="entry name" value="Pkinase"/>
    <property type="match status" value="1"/>
</dbReference>
<name>A0A1Y1WVY7_9FUNG</name>
<evidence type="ECO:0000256" key="4">
    <source>
        <dbReference type="SAM" id="MobiDB-lite"/>
    </source>
</evidence>
<feature type="compositionally biased region" description="Basic and acidic residues" evidence="4">
    <location>
        <begin position="404"/>
        <end position="424"/>
    </location>
</feature>
<dbReference type="PROSITE" id="PS00107">
    <property type="entry name" value="PROTEIN_KINASE_ATP"/>
    <property type="match status" value="1"/>
</dbReference>
<dbReference type="SUPFAM" id="SSF56112">
    <property type="entry name" value="Protein kinase-like (PK-like)"/>
    <property type="match status" value="1"/>
</dbReference>
<dbReference type="Proteomes" id="UP000193944">
    <property type="component" value="Unassembled WGS sequence"/>
</dbReference>
<feature type="domain" description="Protein kinase" evidence="5">
    <location>
        <begin position="22"/>
        <end position="275"/>
    </location>
</feature>
<reference evidence="6 7" key="2">
    <citation type="submission" date="2016-08" db="EMBL/GenBank/DDBJ databases">
        <title>Pervasive Adenine N6-methylation of Active Genes in Fungi.</title>
        <authorList>
            <consortium name="DOE Joint Genome Institute"/>
            <person name="Mondo S.J."/>
            <person name="Dannebaum R.O."/>
            <person name="Kuo R.C."/>
            <person name="Labutti K."/>
            <person name="Haridas S."/>
            <person name="Kuo A."/>
            <person name="Salamov A."/>
            <person name="Ahrendt S.R."/>
            <person name="Lipzen A."/>
            <person name="Sullivan W."/>
            <person name="Andreopoulos W.B."/>
            <person name="Clum A."/>
            <person name="Lindquist E."/>
            <person name="Daum C."/>
            <person name="Ramamoorthy G.K."/>
            <person name="Gryganskyi A."/>
            <person name="Culley D."/>
            <person name="Magnuson J.K."/>
            <person name="James T.Y."/>
            <person name="O'Malley M.A."/>
            <person name="Stajich J.E."/>
            <person name="Spatafora J.W."/>
            <person name="Visel A."/>
            <person name="Grigoriev I.V."/>
        </authorList>
    </citation>
    <scope>NUCLEOTIDE SEQUENCE [LARGE SCALE GENOMIC DNA]</scope>
    <source>
        <strain evidence="6 7">S4</strain>
    </source>
</reference>
<evidence type="ECO:0000313" key="7">
    <source>
        <dbReference type="Proteomes" id="UP000193944"/>
    </source>
</evidence>
<evidence type="ECO:0000256" key="2">
    <source>
        <dbReference type="ARBA" id="ARBA00022840"/>
    </source>
</evidence>
<dbReference type="PROSITE" id="PS00108">
    <property type="entry name" value="PROTEIN_KINASE_ST"/>
    <property type="match status" value="1"/>
</dbReference>
<feature type="region of interest" description="Disordered" evidence="4">
    <location>
        <begin position="678"/>
        <end position="705"/>
    </location>
</feature>
<evidence type="ECO:0000256" key="3">
    <source>
        <dbReference type="PROSITE-ProRule" id="PRU10141"/>
    </source>
</evidence>
<dbReference type="InterPro" id="IPR017441">
    <property type="entry name" value="Protein_kinase_ATP_BS"/>
</dbReference>
<feature type="binding site" evidence="3">
    <location>
        <position position="55"/>
    </location>
    <ligand>
        <name>ATP</name>
        <dbReference type="ChEBI" id="CHEBI:30616"/>
    </ligand>
</feature>
<protein>
    <recommendedName>
        <fullName evidence="5">Protein kinase domain-containing protein</fullName>
    </recommendedName>
</protein>
<comment type="caution">
    <text evidence="6">The sequence shown here is derived from an EMBL/GenBank/DDBJ whole genome shotgun (WGS) entry which is preliminary data.</text>
</comment>
<evidence type="ECO:0000259" key="5">
    <source>
        <dbReference type="PROSITE" id="PS50011"/>
    </source>
</evidence>
<dbReference type="GO" id="GO:0035556">
    <property type="term" value="P:intracellular signal transduction"/>
    <property type="evidence" value="ECO:0007669"/>
    <property type="project" value="TreeGrafter"/>
</dbReference>
<keyword evidence="1 3" id="KW-0547">Nucleotide-binding</keyword>
<dbReference type="PANTHER" id="PTHR24346">
    <property type="entry name" value="MAP/MICROTUBULE AFFINITY-REGULATING KINASE"/>
    <property type="match status" value="1"/>
</dbReference>
<dbReference type="GO" id="GO:0005524">
    <property type="term" value="F:ATP binding"/>
    <property type="evidence" value="ECO:0007669"/>
    <property type="project" value="UniProtKB-UniRule"/>
</dbReference>
<dbReference type="InterPro" id="IPR000719">
    <property type="entry name" value="Prot_kinase_dom"/>
</dbReference>
<dbReference type="InterPro" id="IPR011009">
    <property type="entry name" value="Kinase-like_dom_sf"/>
</dbReference>
<proteinExistence type="predicted"/>
<keyword evidence="2 3" id="KW-0067">ATP-binding</keyword>
<keyword evidence="7" id="KW-1185">Reference proteome</keyword>
<dbReference type="GO" id="GO:0004674">
    <property type="term" value="F:protein serine/threonine kinase activity"/>
    <property type="evidence" value="ECO:0007669"/>
    <property type="project" value="TreeGrafter"/>
</dbReference>
<gene>
    <name evidence="6" type="ORF">BCR32DRAFT_328821</name>
</gene>
<dbReference type="PANTHER" id="PTHR24346:SF30">
    <property type="entry name" value="MATERNAL EMBRYONIC LEUCINE ZIPPER KINASE"/>
    <property type="match status" value="1"/>
</dbReference>
<evidence type="ECO:0000256" key="1">
    <source>
        <dbReference type="ARBA" id="ARBA00022741"/>
    </source>
</evidence>
<reference evidence="6 7" key="1">
    <citation type="submission" date="2016-08" db="EMBL/GenBank/DDBJ databases">
        <title>A Parts List for Fungal Cellulosomes Revealed by Comparative Genomics.</title>
        <authorList>
            <consortium name="DOE Joint Genome Institute"/>
            <person name="Haitjema C.H."/>
            <person name="Gilmore S.P."/>
            <person name="Henske J.K."/>
            <person name="Solomon K.V."/>
            <person name="De Groot R."/>
            <person name="Kuo A."/>
            <person name="Mondo S.J."/>
            <person name="Salamov A.A."/>
            <person name="Labutti K."/>
            <person name="Zhao Z."/>
            <person name="Chiniquy J."/>
            <person name="Barry K."/>
            <person name="Brewer H.M."/>
            <person name="Purvine S.O."/>
            <person name="Wright A.T."/>
            <person name="Boxma B."/>
            <person name="Van Alen T."/>
            <person name="Hackstein J.H."/>
            <person name="Baker S.E."/>
            <person name="Grigoriev I.V."/>
            <person name="O'Malley M.A."/>
        </authorList>
    </citation>
    <scope>NUCLEOTIDE SEQUENCE [LARGE SCALE GENOMIC DNA]</scope>
    <source>
        <strain evidence="6 7">S4</strain>
    </source>
</reference>
<dbReference type="OrthoDB" id="541276at2759"/>
<dbReference type="PROSITE" id="PS50011">
    <property type="entry name" value="PROTEIN_KINASE_DOM"/>
    <property type="match status" value="1"/>
</dbReference>
<dbReference type="STRING" id="1754192.A0A1Y1WVY7"/>